<dbReference type="STRING" id="349163.Acry_2360"/>
<keyword evidence="7 8" id="KW-0479">Metal-binding</keyword>
<comment type="subcellular location">
    <subcellularLocation>
        <location evidence="8">Cytoplasm</location>
    </subcellularLocation>
</comment>
<feature type="binding site" evidence="7">
    <location>
        <position position="110"/>
    </location>
    <ligand>
        <name>Zn(2+)</name>
        <dbReference type="ChEBI" id="CHEBI:29105"/>
    </ligand>
</feature>
<keyword evidence="4 8" id="KW-0805">Transcription regulation</keyword>
<accession>A5G122</accession>
<proteinExistence type="inferred from homology"/>
<dbReference type="GO" id="GO:0005829">
    <property type="term" value="C:cytosol"/>
    <property type="evidence" value="ECO:0007669"/>
    <property type="project" value="TreeGrafter"/>
</dbReference>
<dbReference type="GO" id="GO:0003700">
    <property type="term" value="F:DNA-binding transcription factor activity"/>
    <property type="evidence" value="ECO:0007669"/>
    <property type="project" value="UniProtKB-UniRule"/>
</dbReference>
<dbReference type="eggNOG" id="COG0735">
    <property type="taxonomic scope" value="Bacteria"/>
</dbReference>
<dbReference type="InterPro" id="IPR036388">
    <property type="entry name" value="WH-like_DNA-bd_sf"/>
</dbReference>
<comment type="subunit">
    <text evidence="8">Homodimer.</text>
</comment>
<dbReference type="CDD" id="cd07153">
    <property type="entry name" value="Fur_like"/>
    <property type="match status" value="1"/>
</dbReference>
<keyword evidence="6 8" id="KW-0804">Transcription</keyword>
<dbReference type="GO" id="GO:0000976">
    <property type="term" value="F:transcription cis-regulatory region binding"/>
    <property type="evidence" value="ECO:0007669"/>
    <property type="project" value="TreeGrafter"/>
</dbReference>
<dbReference type="GO" id="GO:0045892">
    <property type="term" value="P:negative regulation of DNA-templated transcription"/>
    <property type="evidence" value="ECO:0007669"/>
    <property type="project" value="TreeGrafter"/>
</dbReference>
<reference evidence="9 10" key="1">
    <citation type="submission" date="2007-05" db="EMBL/GenBank/DDBJ databases">
        <title>Complete sequence of chromosome of Acidiphilium cryptum JF-5.</title>
        <authorList>
            <consortium name="US DOE Joint Genome Institute"/>
            <person name="Copeland A."/>
            <person name="Lucas S."/>
            <person name="Lapidus A."/>
            <person name="Barry K."/>
            <person name="Detter J.C."/>
            <person name="Glavina del Rio T."/>
            <person name="Hammon N."/>
            <person name="Israni S."/>
            <person name="Dalin E."/>
            <person name="Tice H."/>
            <person name="Pitluck S."/>
            <person name="Sims D."/>
            <person name="Brettin T."/>
            <person name="Bruce D."/>
            <person name="Han C."/>
            <person name="Schmutz J."/>
            <person name="Larimer F."/>
            <person name="Land M."/>
            <person name="Hauser L."/>
            <person name="Kyrpides N."/>
            <person name="Kim E."/>
            <person name="Magnuson T."/>
            <person name="Richardson P."/>
        </authorList>
    </citation>
    <scope>NUCLEOTIDE SEQUENCE [LARGE SCALE GENOMIC DNA]</scope>
    <source>
        <strain evidence="9 10">JF-5</strain>
    </source>
</reference>
<dbReference type="PANTHER" id="PTHR33202:SF6">
    <property type="entry name" value="ZINC UPTAKE REGULATION PROTEIN"/>
    <property type="match status" value="1"/>
</dbReference>
<keyword evidence="3 7" id="KW-0862">Zinc</keyword>
<evidence type="ECO:0000256" key="3">
    <source>
        <dbReference type="ARBA" id="ARBA00022833"/>
    </source>
</evidence>
<dbReference type="Proteomes" id="UP000000245">
    <property type="component" value="Chromosome"/>
</dbReference>
<dbReference type="PANTHER" id="PTHR33202">
    <property type="entry name" value="ZINC UPTAKE REGULATION PROTEIN"/>
    <property type="match status" value="1"/>
</dbReference>
<dbReference type="EMBL" id="CP000697">
    <property type="protein sequence ID" value="ABQ31554.1"/>
    <property type="molecule type" value="Genomic_DNA"/>
</dbReference>
<dbReference type="Gene3D" id="1.10.10.10">
    <property type="entry name" value="Winged helix-like DNA-binding domain superfamily/Winged helix DNA-binding domain"/>
    <property type="match status" value="1"/>
</dbReference>
<evidence type="ECO:0000313" key="10">
    <source>
        <dbReference type="Proteomes" id="UP000000245"/>
    </source>
</evidence>
<dbReference type="SUPFAM" id="SSF46785">
    <property type="entry name" value="Winged helix' DNA-binding domain"/>
    <property type="match status" value="1"/>
</dbReference>
<dbReference type="GO" id="GO:0008270">
    <property type="term" value="F:zinc ion binding"/>
    <property type="evidence" value="ECO:0007669"/>
    <property type="project" value="TreeGrafter"/>
</dbReference>
<organism evidence="9 10">
    <name type="scientific">Acidiphilium cryptum (strain JF-5)</name>
    <dbReference type="NCBI Taxonomy" id="349163"/>
    <lineage>
        <taxon>Bacteria</taxon>
        <taxon>Pseudomonadati</taxon>
        <taxon>Pseudomonadota</taxon>
        <taxon>Alphaproteobacteria</taxon>
        <taxon>Acetobacterales</taxon>
        <taxon>Acidocellaceae</taxon>
        <taxon>Acidiphilium</taxon>
    </lineage>
</organism>
<dbReference type="InterPro" id="IPR036390">
    <property type="entry name" value="WH_DNA-bd_sf"/>
</dbReference>
<comment type="similarity">
    <text evidence="1 8">Belongs to the Fur family.</text>
</comment>
<gene>
    <name evidence="8" type="primary">fur</name>
    <name evidence="9" type="ordered locus">Acry_2360</name>
</gene>
<dbReference type="KEGG" id="acr:Acry_2360"/>
<evidence type="ECO:0000256" key="7">
    <source>
        <dbReference type="PIRSR" id="PIRSR602481-1"/>
    </source>
</evidence>
<dbReference type="InterPro" id="IPR043135">
    <property type="entry name" value="Fur_C"/>
</dbReference>
<sequence>MPARPSATIERRLDEAAAACAAAGRQLTRQRRAVLGLILAADGPLTAYELLDRLRESHRGATPATIYRALEFLIAADLVHKVESLSAYVSCADPAGEAQGHTHAAQFFICRQCGAVAELEDEAVAAALAAAAARIGFAAGSAIVEVGGLCAACAAG</sequence>
<protein>
    <recommendedName>
        <fullName evidence="8">Ferric uptake regulation protein</fullName>
    </recommendedName>
</protein>
<evidence type="ECO:0000256" key="5">
    <source>
        <dbReference type="ARBA" id="ARBA00023125"/>
    </source>
</evidence>
<name>A5G122_ACICJ</name>
<feature type="binding site" evidence="7">
    <location>
        <position position="113"/>
    </location>
    <ligand>
        <name>Zn(2+)</name>
        <dbReference type="ChEBI" id="CHEBI:29105"/>
    </ligand>
</feature>
<evidence type="ECO:0000256" key="1">
    <source>
        <dbReference type="ARBA" id="ARBA00007957"/>
    </source>
</evidence>
<dbReference type="Gene3D" id="3.30.1490.190">
    <property type="match status" value="1"/>
</dbReference>
<keyword evidence="5 8" id="KW-0238">DNA-binding</keyword>
<keyword evidence="2 8" id="KW-0678">Repressor</keyword>
<dbReference type="AlphaFoldDB" id="A5G122"/>
<keyword evidence="10" id="KW-1185">Reference proteome</keyword>
<feature type="binding site" evidence="7">
    <location>
        <position position="150"/>
    </location>
    <ligand>
        <name>Zn(2+)</name>
        <dbReference type="ChEBI" id="CHEBI:29105"/>
    </ligand>
</feature>
<evidence type="ECO:0000256" key="6">
    <source>
        <dbReference type="ARBA" id="ARBA00023163"/>
    </source>
</evidence>
<dbReference type="GO" id="GO:1900376">
    <property type="term" value="P:regulation of secondary metabolite biosynthetic process"/>
    <property type="evidence" value="ECO:0007669"/>
    <property type="project" value="TreeGrafter"/>
</dbReference>
<dbReference type="HOGENOM" id="CLU_096072_2_1_5"/>
<evidence type="ECO:0000256" key="8">
    <source>
        <dbReference type="RuleBase" id="RU364037"/>
    </source>
</evidence>
<comment type="cofactor">
    <cofactor evidence="7">
        <name>Zn(2+)</name>
        <dbReference type="ChEBI" id="CHEBI:29105"/>
    </cofactor>
    <text evidence="7">Binds 1 zinc ion per subunit.</text>
</comment>
<keyword evidence="8" id="KW-0963">Cytoplasm</keyword>
<feature type="binding site" evidence="7">
    <location>
        <position position="153"/>
    </location>
    <ligand>
        <name>Zn(2+)</name>
        <dbReference type="ChEBI" id="CHEBI:29105"/>
    </ligand>
</feature>
<evidence type="ECO:0000256" key="2">
    <source>
        <dbReference type="ARBA" id="ARBA00022491"/>
    </source>
</evidence>
<keyword evidence="8" id="KW-0408">Iron</keyword>
<evidence type="ECO:0000256" key="4">
    <source>
        <dbReference type="ARBA" id="ARBA00023015"/>
    </source>
</evidence>
<dbReference type="InterPro" id="IPR002481">
    <property type="entry name" value="FUR"/>
</dbReference>
<evidence type="ECO:0000313" key="9">
    <source>
        <dbReference type="EMBL" id="ABQ31554.1"/>
    </source>
</evidence>
<dbReference type="RefSeq" id="WP_012039999.1">
    <property type="nucleotide sequence ID" value="NC_009484.1"/>
</dbReference>
<dbReference type="Pfam" id="PF01475">
    <property type="entry name" value="FUR"/>
    <property type="match status" value="1"/>
</dbReference>